<dbReference type="Pfam" id="PF07224">
    <property type="entry name" value="Chlorophyllase"/>
    <property type="match status" value="1"/>
</dbReference>
<comment type="caution">
    <text evidence="3">The sequence shown here is derived from an EMBL/GenBank/DDBJ whole genome shotgun (WGS) entry which is preliminary data.</text>
</comment>
<dbReference type="PANTHER" id="PTHR33428">
    <property type="entry name" value="CHLOROPHYLLASE-2, CHLOROPLASTIC"/>
    <property type="match status" value="1"/>
</dbReference>
<feature type="transmembrane region" description="Helical" evidence="2">
    <location>
        <begin position="54"/>
        <end position="74"/>
    </location>
</feature>
<organism evidence="3 4">
    <name type="scientific">Paucihalobacter ruber</name>
    <dbReference type="NCBI Taxonomy" id="2567861"/>
    <lineage>
        <taxon>Bacteria</taxon>
        <taxon>Pseudomonadati</taxon>
        <taxon>Bacteroidota</taxon>
        <taxon>Flavobacteriia</taxon>
        <taxon>Flavobacteriales</taxon>
        <taxon>Flavobacteriaceae</taxon>
        <taxon>Paucihalobacter</taxon>
    </lineage>
</organism>
<reference evidence="3 4" key="1">
    <citation type="submission" date="2019-06" db="EMBL/GenBank/DDBJ databases">
        <title>Flavobacteriaceae Paucihalobacterium erythroidium CWB-1, complete genome.</title>
        <authorList>
            <person name="Wu S."/>
        </authorList>
    </citation>
    <scope>NUCLEOTIDE SEQUENCE [LARGE SCALE GENOMIC DNA]</scope>
    <source>
        <strain evidence="3 4">CWB-1</strain>
    </source>
</reference>
<dbReference type="InterPro" id="IPR029058">
    <property type="entry name" value="AB_hydrolase_fold"/>
</dbReference>
<feature type="transmembrane region" description="Helical" evidence="2">
    <location>
        <begin position="139"/>
        <end position="160"/>
    </location>
</feature>
<dbReference type="InterPro" id="IPR017395">
    <property type="entry name" value="Chlorophyllase-like"/>
</dbReference>
<evidence type="ECO:0008006" key="5">
    <source>
        <dbReference type="Google" id="ProtNLM"/>
    </source>
</evidence>
<evidence type="ECO:0000256" key="2">
    <source>
        <dbReference type="SAM" id="Phobius"/>
    </source>
</evidence>
<keyword evidence="2" id="KW-0472">Membrane</keyword>
<feature type="transmembrane region" description="Helical" evidence="2">
    <location>
        <begin position="108"/>
        <end position="127"/>
    </location>
</feature>
<feature type="compositionally biased region" description="Polar residues" evidence="1">
    <location>
        <begin position="642"/>
        <end position="657"/>
    </location>
</feature>
<keyword evidence="2" id="KW-0812">Transmembrane</keyword>
<dbReference type="GO" id="GO:0015996">
    <property type="term" value="P:chlorophyll catabolic process"/>
    <property type="evidence" value="ECO:0007669"/>
    <property type="project" value="TreeGrafter"/>
</dbReference>
<proteinExistence type="predicted"/>
<dbReference type="Gene3D" id="3.40.50.1820">
    <property type="entry name" value="alpha/beta hydrolase"/>
    <property type="match status" value="1"/>
</dbReference>
<sequence>MKIFRRLKAWFKKVFKAITPGKTAVCGAATGLLVIAVLLWLVYAILFYHKTNDAWLLLFGLVMILLIVLSAYIVRWLIKQLYEIPSPYKLALLISLPLLILVSFDWKIAVFIVVIASFCGAAVWTLKKTTWKCLSWPKRVMAVLGLLIGFGGLIAFGIVYGKIGFDEAPVINAARTTGKSVANLDVVSPAQQGNFPVKTLSYGSGKDLHRPEYGAEATLKTETVNGVAFIDNWKGVHGWFRERYWGFDDKELPLNAKVWYPDAEGKFPLVLIVHGNHMMQDYSEGGYAYLGELLASKGMIVVSVDQNFINGSWSNLFGSLEKENDARGWLLLEHLKVWHEWNDSGGHMFYQKIDTNNIALMGHSRGGEAVAHAALFNTLPYYPDDASVKLNYNYHIKSVVAIAPVDGQYEPSKRRTALENINYFVIHGSHDADVKSYMGSQQFERIKFTDSSYYFKSGLYVFGANHGQFNTNWGNNDIGNPFSGLLNLKPLMPLEKQLEVAKVYIGAFLDITLKNNSTYLPLFVDARTGQDWLPETIYLNQFEDINLQPIANFDEDFNLATTTVKGGTITANNLSVWREQEIQLKWQQKGSRALYAGWHYDIEDTDTVAIAVPDTLLAKYSIRLPEQLQDSTAVLVFSMAESNESSNPKASGKWVNNSEDHIESNNTNNTNHQSNKDGSKDTSEETKPKSSDEETAKTPIDFTIQLTDANGEVVTFPLSRFSALQRTMEVTLFKVGSLLNEKESELVFQTFYYPLDILRQLNDNFNQFQIKEITIIFDKSREGVVIIDQLGFTTNLFHLQNKQ</sequence>
<dbReference type="RefSeq" id="WP_140991389.1">
    <property type="nucleotide sequence ID" value="NZ_VHIQ01000008.1"/>
</dbReference>
<protein>
    <recommendedName>
        <fullName evidence="5">Chlorophyllase-like protein</fullName>
    </recommendedName>
</protein>
<name>A0A506PD23_9FLAO</name>
<dbReference type="OrthoDB" id="9808543at2"/>
<keyword evidence="4" id="KW-1185">Reference proteome</keyword>
<gene>
    <name evidence="3" type="ORF">FJ651_14585</name>
</gene>
<evidence type="ECO:0000313" key="4">
    <source>
        <dbReference type="Proteomes" id="UP000317332"/>
    </source>
</evidence>
<evidence type="ECO:0000313" key="3">
    <source>
        <dbReference type="EMBL" id="TPV31418.1"/>
    </source>
</evidence>
<dbReference type="AlphaFoldDB" id="A0A506PD23"/>
<feature type="region of interest" description="Disordered" evidence="1">
    <location>
        <begin position="642"/>
        <end position="700"/>
    </location>
</feature>
<dbReference type="Proteomes" id="UP000317332">
    <property type="component" value="Unassembled WGS sequence"/>
</dbReference>
<accession>A0A506PD23</accession>
<evidence type="ECO:0000256" key="1">
    <source>
        <dbReference type="SAM" id="MobiDB-lite"/>
    </source>
</evidence>
<feature type="compositionally biased region" description="Basic and acidic residues" evidence="1">
    <location>
        <begin position="674"/>
        <end position="696"/>
    </location>
</feature>
<dbReference type="EMBL" id="VHIQ01000008">
    <property type="protein sequence ID" value="TPV31418.1"/>
    <property type="molecule type" value="Genomic_DNA"/>
</dbReference>
<dbReference type="SUPFAM" id="SSF53474">
    <property type="entry name" value="alpha/beta-Hydrolases"/>
    <property type="match status" value="1"/>
</dbReference>
<feature type="transmembrane region" description="Helical" evidence="2">
    <location>
        <begin position="21"/>
        <end position="48"/>
    </location>
</feature>
<dbReference type="PANTHER" id="PTHR33428:SF2">
    <property type="entry name" value="CHLOROPHYLLASE-2"/>
    <property type="match status" value="1"/>
</dbReference>
<keyword evidence="2" id="KW-1133">Transmembrane helix</keyword>
<feature type="transmembrane region" description="Helical" evidence="2">
    <location>
        <begin position="86"/>
        <end position="102"/>
    </location>
</feature>
<dbReference type="GO" id="GO:0047746">
    <property type="term" value="F:chlorophyllase activity"/>
    <property type="evidence" value="ECO:0007669"/>
    <property type="project" value="TreeGrafter"/>
</dbReference>